<evidence type="ECO:0000313" key="1">
    <source>
        <dbReference type="EMBL" id="KAJ7528780.1"/>
    </source>
</evidence>
<reference evidence="2" key="1">
    <citation type="journal article" date="2024" name="Proc. Natl. Acad. Sci. U.S.A.">
        <title>Extraordinary preservation of gene collinearity over three hundred million years revealed in homosporous lycophytes.</title>
        <authorList>
            <person name="Li C."/>
            <person name="Wickell D."/>
            <person name="Kuo L.Y."/>
            <person name="Chen X."/>
            <person name="Nie B."/>
            <person name="Liao X."/>
            <person name="Peng D."/>
            <person name="Ji J."/>
            <person name="Jenkins J."/>
            <person name="Williams M."/>
            <person name="Shu S."/>
            <person name="Plott C."/>
            <person name="Barry K."/>
            <person name="Rajasekar S."/>
            <person name="Grimwood J."/>
            <person name="Han X."/>
            <person name="Sun S."/>
            <person name="Hou Z."/>
            <person name="He W."/>
            <person name="Dai G."/>
            <person name="Sun C."/>
            <person name="Schmutz J."/>
            <person name="Leebens-Mack J.H."/>
            <person name="Li F.W."/>
            <person name="Wang L."/>
        </authorList>
    </citation>
    <scope>NUCLEOTIDE SEQUENCE [LARGE SCALE GENOMIC DNA]</scope>
    <source>
        <strain evidence="2">cv. PW_Plant_1</strain>
    </source>
</reference>
<accession>A0ACC2BGA6</accession>
<keyword evidence="2" id="KW-1185">Reference proteome</keyword>
<name>A0ACC2BGA6_DIPCM</name>
<evidence type="ECO:0000313" key="2">
    <source>
        <dbReference type="Proteomes" id="UP001162992"/>
    </source>
</evidence>
<dbReference type="EMBL" id="CM055106">
    <property type="protein sequence ID" value="KAJ7528780.1"/>
    <property type="molecule type" value="Genomic_DNA"/>
</dbReference>
<protein>
    <submittedName>
        <fullName evidence="1">Uncharacterized protein</fullName>
    </submittedName>
</protein>
<proteinExistence type="predicted"/>
<gene>
    <name evidence="1" type="ORF">O6H91_15G019500</name>
</gene>
<comment type="caution">
    <text evidence="1">The sequence shown here is derived from an EMBL/GenBank/DDBJ whole genome shotgun (WGS) entry which is preliminary data.</text>
</comment>
<dbReference type="Proteomes" id="UP001162992">
    <property type="component" value="Chromosome 15"/>
</dbReference>
<sequence length="778" mass="91142">MDWLLVSILFVYSELHETFNIAMPLLRRKAFALAKPPDDLRPDELIFQVRFTKEVFRDYEEYLKRLNLYRQRVWTCRVTGKTNLTYEKALVSEHKAAQRVSFPKEFMGPVLHIVQFSELGIDKLVDHICKVFKEQFVVGEEVSGWHRESLFRCRILKTFVQDDGNDMKRYQYEVGWLDSDSQMIENSIEYAESLVRKKHPFSRAGLKAFIEDSAFGELKWDMPWLVRDKLARKFKIPLDLPMKKRRAHSRKVPLCCDTSDLRQSVSDCSMQDWTWKQSKKRTHNFRAEKPKNTQRGDLHKGSTIPELKPICYPIDDNLVELSSDDPPFTERPIPSSDFQLPMECIGNLLMVWDFCVLFAKKLQLSPFTLDDFEKALNYRDREPSLLAETNYALLRAALTDSCLHGKLLQKHKHKIQISLDTWKETLCDFLEFEGPERFNACVALVRQNAYRKLEPCLKLEIMHELVDLALRSQAIRGQLEENIEERQAIAAQKKDRQFNKNFEQVSCSKQVPLEQADDILASRIKDCECIPKEDSIMPEDDARQTDCIDENALVGWSRKGKRKSNGGHTQIVEIGVNRVGNETSHPTSKLRRAFLRHKVAVMMVDEVEKEKTKQAEQKKAWEKRKAQTEALADRLSRKRVFLGSQKKEEQLDREMEKCLIRTSPLGRDRSFNRYWFFPREGRVFVESEDSSKWGFYSSKEEVEALCKSLNPKGLREKYLQRQLEKHHIRITNSLQRRSKEVLQRIAVEEASVRRSLRVRTAPKLTGFLAYVNKYRSNQ</sequence>
<organism evidence="1 2">
    <name type="scientific">Diphasiastrum complanatum</name>
    <name type="common">Issler's clubmoss</name>
    <name type="synonym">Lycopodium complanatum</name>
    <dbReference type="NCBI Taxonomy" id="34168"/>
    <lineage>
        <taxon>Eukaryota</taxon>
        <taxon>Viridiplantae</taxon>
        <taxon>Streptophyta</taxon>
        <taxon>Embryophyta</taxon>
        <taxon>Tracheophyta</taxon>
        <taxon>Lycopodiopsida</taxon>
        <taxon>Lycopodiales</taxon>
        <taxon>Lycopodiaceae</taxon>
        <taxon>Lycopodioideae</taxon>
        <taxon>Diphasiastrum</taxon>
    </lineage>
</organism>